<dbReference type="Proteomes" id="UP000625283">
    <property type="component" value="Unassembled WGS sequence"/>
</dbReference>
<organism evidence="4 5">
    <name type="scientific">Sphingobacterium faecale</name>
    <dbReference type="NCBI Taxonomy" id="2803775"/>
    <lineage>
        <taxon>Bacteria</taxon>
        <taxon>Pseudomonadati</taxon>
        <taxon>Bacteroidota</taxon>
        <taxon>Sphingobacteriia</taxon>
        <taxon>Sphingobacteriales</taxon>
        <taxon>Sphingobacteriaceae</taxon>
        <taxon>Sphingobacterium</taxon>
    </lineage>
</organism>
<accession>A0ABS1R199</accession>
<proteinExistence type="predicted"/>
<keyword evidence="2" id="KW-1003">Cell membrane</keyword>
<gene>
    <name evidence="4" type="ORF">JKG61_06870</name>
</gene>
<evidence type="ECO:0000313" key="4">
    <source>
        <dbReference type="EMBL" id="MBL1408471.1"/>
    </source>
</evidence>
<name>A0ABS1R199_9SPHI</name>
<evidence type="ECO:0000256" key="2">
    <source>
        <dbReference type="ARBA" id="ARBA00022475"/>
    </source>
</evidence>
<dbReference type="InterPro" id="IPR009722">
    <property type="entry name" value="YjiK/CarP"/>
</dbReference>
<comment type="caution">
    <text evidence="4">The sequence shown here is derived from an EMBL/GenBank/DDBJ whole genome shotgun (WGS) entry which is preliminary data.</text>
</comment>
<keyword evidence="5" id="KW-1185">Reference proteome</keyword>
<evidence type="ECO:0000313" key="5">
    <source>
        <dbReference type="Proteomes" id="UP000625283"/>
    </source>
</evidence>
<dbReference type="EMBL" id="JAERTY010000003">
    <property type="protein sequence ID" value="MBL1408471.1"/>
    <property type="molecule type" value="Genomic_DNA"/>
</dbReference>
<sequence>MIEHYSLPKQRKLKVILGFLFVLIVHSLLSCNFKTASQQDSQLETDTTGFPYPLASGKIYVLPDVLEEISGLTYLSTIPQTVFAIQDEDGILFTYDLERGEVTAQFQFAGSGDYEGIANDGKEFFILKSNGSIYSFAIGTTDRSKVKHHTGVLPSGEYESMAFDSKTNRLYVLCKSCKIDKKTATTTGYILSHSSDGELTVEKTFSIHTDEIRQLDKRMAKSFKPSAMAKHPINDEWYIISSIDKALIVTDETFRLKQVVRFDRKTFEQPEGMVFDEHLNLYISSEAGDKGHAEICKIQQVKK</sequence>
<keyword evidence="3" id="KW-0472">Membrane</keyword>
<dbReference type="RefSeq" id="WP_202102230.1">
    <property type="nucleotide sequence ID" value="NZ_JAERTY010000003.1"/>
</dbReference>
<comment type="subcellular location">
    <subcellularLocation>
        <location evidence="1">Cell membrane</location>
    </subcellularLocation>
</comment>
<evidence type="ECO:0000256" key="1">
    <source>
        <dbReference type="ARBA" id="ARBA00004236"/>
    </source>
</evidence>
<dbReference type="Pfam" id="PF06977">
    <property type="entry name" value="SdiA-regulated"/>
    <property type="match status" value="1"/>
</dbReference>
<protein>
    <submittedName>
        <fullName evidence="4">SdiA-regulated domain-containing protein</fullName>
    </submittedName>
</protein>
<reference evidence="4 5" key="1">
    <citation type="submission" date="2021-01" db="EMBL/GenBank/DDBJ databases">
        <title>C459-1 draft genome sequence.</title>
        <authorList>
            <person name="Zhang X.-F."/>
        </authorList>
    </citation>
    <scope>NUCLEOTIDE SEQUENCE [LARGE SCALE GENOMIC DNA]</scope>
    <source>
        <strain evidence="5">C459-1</strain>
    </source>
</reference>
<dbReference type="SUPFAM" id="SSF101898">
    <property type="entry name" value="NHL repeat"/>
    <property type="match status" value="1"/>
</dbReference>
<evidence type="ECO:0000256" key="3">
    <source>
        <dbReference type="ARBA" id="ARBA00023136"/>
    </source>
</evidence>